<feature type="region of interest" description="Disordered" evidence="1">
    <location>
        <begin position="72"/>
        <end position="147"/>
    </location>
</feature>
<feature type="non-terminal residue" evidence="2">
    <location>
        <position position="1"/>
    </location>
</feature>
<name>A0A9P8J6Q7_AURME</name>
<dbReference type="Proteomes" id="UP000779574">
    <property type="component" value="Unassembled WGS sequence"/>
</dbReference>
<accession>A0A9P8J6Q7</accession>
<proteinExistence type="predicted"/>
<dbReference type="OrthoDB" id="5300765at2759"/>
<organism evidence="2 3">
    <name type="scientific">Aureobasidium melanogenum</name>
    <name type="common">Aureobasidium pullulans var. melanogenum</name>
    <dbReference type="NCBI Taxonomy" id="46634"/>
    <lineage>
        <taxon>Eukaryota</taxon>
        <taxon>Fungi</taxon>
        <taxon>Dikarya</taxon>
        <taxon>Ascomycota</taxon>
        <taxon>Pezizomycotina</taxon>
        <taxon>Dothideomycetes</taxon>
        <taxon>Dothideomycetidae</taxon>
        <taxon>Dothideales</taxon>
        <taxon>Saccotheciaceae</taxon>
        <taxon>Aureobasidium</taxon>
    </lineage>
</organism>
<evidence type="ECO:0000313" key="2">
    <source>
        <dbReference type="EMBL" id="KAG9690860.1"/>
    </source>
</evidence>
<reference evidence="2" key="2">
    <citation type="submission" date="2021-08" db="EMBL/GenBank/DDBJ databases">
        <authorList>
            <person name="Gostincar C."/>
            <person name="Sun X."/>
            <person name="Song Z."/>
            <person name="Gunde-Cimerman N."/>
        </authorList>
    </citation>
    <scope>NUCLEOTIDE SEQUENCE</scope>
    <source>
        <strain evidence="2">EXF-9911</strain>
    </source>
</reference>
<sequence length="577" mass="65126">MQKQTTYFTMDAESVEAYGDVSDSIEWGLEDITTHKEPSRTSQICSGPRLIPKIRMQDQALEASAFLDRGFNAGSRPSNSDPFLQRHVDPSTTSTSSHLTPENVMYHSFAQRGDSSEQSQKTTSYSSMDLASSDVRPPASEDYCNSFPSASGPHSHLPDYFTNGLYSVPGEQFLSYLPDPSDQRNSPWARKSLEAVQSVKPIDLTMFPSSLPQGKRGLARTSRQSLKQMPLSSVASQNHDSKRTSLLDYLSLPNPALSLVERVMEPGPSRDKHFFFDVRNVRSWSDFSVESMLGVPELKSLLYREMQCGTLSTSHPVGTSPATREQLHLAYRDHFGVKLNAALKTSLAQSTLQMHSNTGDNTRMLPDFTSTVLKSQERIRVVGIVLCYEQWRSDMRHGSPAERVRYLSGLARLQHFFREYGCRYGFIITEIELVCVRYGGDDMIYESKRSESSPSFTEISSTAPIPIFGYLEVSNAIALSEQHTRNGKDFNMTAGLALWYLHMQACDEPLPGHQHWKLEIGKPSAMTRRKHLIRDARMPKPVFVETRRAKRIRGWIWPNEEFNKKESGKGRRSVLGK</sequence>
<evidence type="ECO:0000313" key="3">
    <source>
        <dbReference type="Proteomes" id="UP000779574"/>
    </source>
</evidence>
<dbReference type="AlphaFoldDB" id="A0A9P8J6Q7"/>
<gene>
    <name evidence="2" type="ORF">KCU76_g7860</name>
</gene>
<protein>
    <recommendedName>
        <fullName evidence="4">Sialidase</fullName>
    </recommendedName>
</protein>
<feature type="compositionally biased region" description="Polar residues" evidence="1">
    <location>
        <begin position="116"/>
        <end position="130"/>
    </location>
</feature>
<feature type="compositionally biased region" description="Polar residues" evidence="1">
    <location>
        <begin position="221"/>
        <end position="238"/>
    </location>
</feature>
<reference evidence="2" key="1">
    <citation type="journal article" date="2021" name="J Fungi (Basel)">
        <title>Virulence traits and population genomics of the black yeast Aureobasidium melanogenum.</title>
        <authorList>
            <person name="Cernosa A."/>
            <person name="Sun X."/>
            <person name="Gostincar C."/>
            <person name="Fang C."/>
            <person name="Gunde-Cimerman N."/>
            <person name="Song Z."/>
        </authorList>
    </citation>
    <scope>NUCLEOTIDE SEQUENCE</scope>
    <source>
        <strain evidence="2">EXF-9911</strain>
    </source>
</reference>
<comment type="caution">
    <text evidence="2">The sequence shown here is derived from an EMBL/GenBank/DDBJ whole genome shotgun (WGS) entry which is preliminary data.</text>
</comment>
<evidence type="ECO:0008006" key="4">
    <source>
        <dbReference type="Google" id="ProtNLM"/>
    </source>
</evidence>
<dbReference type="EMBL" id="JAHFXF010000291">
    <property type="protein sequence ID" value="KAG9690860.1"/>
    <property type="molecule type" value="Genomic_DNA"/>
</dbReference>
<evidence type="ECO:0000256" key="1">
    <source>
        <dbReference type="SAM" id="MobiDB-lite"/>
    </source>
</evidence>
<feature type="region of interest" description="Disordered" evidence="1">
    <location>
        <begin position="210"/>
        <end position="239"/>
    </location>
</feature>